<dbReference type="Proteomes" id="UP001046870">
    <property type="component" value="Chromosome 12"/>
</dbReference>
<dbReference type="GO" id="GO:0005634">
    <property type="term" value="C:nucleus"/>
    <property type="evidence" value="ECO:0007669"/>
    <property type="project" value="TreeGrafter"/>
</dbReference>
<feature type="region of interest" description="Disordered" evidence="1">
    <location>
        <begin position="349"/>
        <end position="394"/>
    </location>
</feature>
<feature type="compositionally biased region" description="Basic residues" evidence="1">
    <location>
        <begin position="212"/>
        <end position="232"/>
    </location>
</feature>
<feature type="compositionally biased region" description="Basic and acidic residues" evidence="1">
    <location>
        <begin position="247"/>
        <end position="256"/>
    </location>
</feature>
<accession>A0A9D3PSK0</accession>
<sequence length="442" mass="49745">MHNSGYFPPPDFNCPPPGPMLRPPMFNWRHPPPGGFHPKNANCFVPPTGPWGFNSAWNSYGGPGHQNAGFEPYRPYPKFGHKRGRQENGPNQKMGGTKKKKKEPEFTHFCDSCDRGFKNQEKYDEHVAQHVKCSVKDCSFTAHEKLVNIHWKNNHAPGARRIKLDTLDEIAKWREERRKNYPTVSNVEKKMKLMEEREERGEVLETAQFGRMRGRGHTRGSRGRWSRQHGGRFRNSQGRGWITPGSHDNEERKTERPSQPSKQTLNEGDPLGALANSDPDSDKDEAADGRKAGLTVTPKHMTSGLSALVASYGYESDSNSDQEPVDLPILKTSMALEENQAILRTLPESKQSGKAHMGPTHCPQSRGNGQQPSRQLSRPSAAPYRQGKGGRPAAQRRATLLEMLLAPEIRHERNVILQCVRYIVQNTFFGLNHSAQNGKKPT</sequence>
<feature type="region of interest" description="Disordered" evidence="1">
    <location>
        <begin position="199"/>
        <end position="297"/>
    </location>
</feature>
<name>A0A9D3PSK0_MEGAT</name>
<proteinExistence type="predicted"/>
<protein>
    <recommendedName>
        <fullName evidence="2">C2H2-type domain-containing protein</fullName>
    </recommendedName>
</protein>
<comment type="caution">
    <text evidence="3">The sequence shown here is derived from an EMBL/GenBank/DDBJ whole genome shotgun (WGS) entry which is preliminary data.</text>
</comment>
<dbReference type="PROSITE" id="PS00028">
    <property type="entry name" value="ZINC_FINGER_C2H2_1"/>
    <property type="match status" value="1"/>
</dbReference>
<dbReference type="GO" id="GO:0000492">
    <property type="term" value="P:box C/D snoRNP assembly"/>
    <property type="evidence" value="ECO:0007669"/>
    <property type="project" value="TreeGrafter"/>
</dbReference>
<dbReference type="OrthoDB" id="273070at2759"/>
<feature type="domain" description="C2H2-type" evidence="2">
    <location>
        <begin position="110"/>
        <end position="130"/>
    </location>
</feature>
<gene>
    <name evidence="3" type="ORF">MATL_G00150140</name>
</gene>
<dbReference type="PANTHER" id="PTHR13309">
    <property type="entry name" value="NUCLEAR FRAGILE X MENTAL RETARDATION PROTEIN INTERACTING PROTEIN 1"/>
    <property type="match status" value="1"/>
</dbReference>
<evidence type="ECO:0000259" key="2">
    <source>
        <dbReference type="PROSITE" id="PS00028"/>
    </source>
</evidence>
<reference evidence="3" key="1">
    <citation type="submission" date="2021-01" db="EMBL/GenBank/DDBJ databases">
        <authorList>
            <person name="Zahm M."/>
            <person name="Roques C."/>
            <person name="Cabau C."/>
            <person name="Klopp C."/>
            <person name="Donnadieu C."/>
            <person name="Jouanno E."/>
            <person name="Lampietro C."/>
            <person name="Louis A."/>
            <person name="Herpin A."/>
            <person name="Echchiki A."/>
            <person name="Berthelot C."/>
            <person name="Parey E."/>
            <person name="Roest-Crollius H."/>
            <person name="Braasch I."/>
            <person name="Postlethwait J."/>
            <person name="Bobe J."/>
            <person name="Montfort J."/>
            <person name="Bouchez O."/>
            <person name="Begum T."/>
            <person name="Mejri S."/>
            <person name="Adams A."/>
            <person name="Chen W.-J."/>
            <person name="Guiguen Y."/>
        </authorList>
    </citation>
    <scope>NUCLEOTIDE SEQUENCE</scope>
    <source>
        <strain evidence="3">YG-15Mar2019-1</strain>
        <tissue evidence="3">Brain</tissue>
    </source>
</reference>
<dbReference type="InterPro" id="IPR019496">
    <property type="entry name" value="NUFIP1_cons_dom"/>
</dbReference>
<evidence type="ECO:0000313" key="4">
    <source>
        <dbReference type="Proteomes" id="UP001046870"/>
    </source>
</evidence>
<dbReference type="InterPro" id="IPR013087">
    <property type="entry name" value="Znf_C2H2_type"/>
</dbReference>
<evidence type="ECO:0000256" key="1">
    <source>
        <dbReference type="SAM" id="MobiDB-lite"/>
    </source>
</evidence>
<organism evidence="3 4">
    <name type="scientific">Megalops atlanticus</name>
    <name type="common">Tarpon</name>
    <name type="synonym">Clupea gigantea</name>
    <dbReference type="NCBI Taxonomy" id="7932"/>
    <lineage>
        <taxon>Eukaryota</taxon>
        <taxon>Metazoa</taxon>
        <taxon>Chordata</taxon>
        <taxon>Craniata</taxon>
        <taxon>Vertebrata</taxon>
        <taxon>Euteleostomi</taxon>
        <taxon>Actinopterygii</taxon>
        <taxon>Neopterygii</taxon>
        <taxon>Teleostei</taxon>
        <taxon>Elopiformes</taxon>
        <taxon>Megalopidae</taxon>
        <taxon>Megalops</taxon>
    </lineage>
</organism>
<evidence type="ECO:0000313" key="3">
    <source>
        <dbReference type="EMBL" id="KAG7467138.1"/>
    </source>
</evidence>
<dbReference type="EMBL" id="JAFDVH010000012">
    <property type="protein sequence ID" value="KAG7467138.1"/>
    <property type="molecule type" value="Genomic_DNA"/>
</dbReference>
<keyword evidence="4" id="KW-1185">Reference proteome</keyword>
<dbReference type="SMART" id="SM00355">
    <property type="entry name" value="ZnF_C2H2"/>
    <property type="match status" value="2"/>
</dbReference>
<dbReference type="InterPro" id="IPR039136">
    <property type="entry name" value="NUFIP1-like"/>
</dbReference>
<dbReference type="AlphaFoldDB" id="A0A9D3PSK0"/>
<feature type="region of interest" description="Disordered" evidence="1">
    <location>
        <begin position="80"/>
        <end position="102"/>
    </location>
</feature>
<dbReference type="GO" id="GO:0003723">
    <property type="term" value="F:RNA binding"/>
    <property type="evidence" value="ECO:0007669"/>
    <property type="project" value="InterPro"/>
</dbReference>
<dbReference type="PANTHER" id="PTHR13309:SF0">
    <property type="entry name" value="FMR1-INTERACTING PROTEIN NUFIP1"/>
    <property type="match status" value="1"/>
</dbReference>
<feature type="compositionally biased region" description="Polar residues" evidence="1">
    <location>
        <begin position="257"/>
        <end position="266"/>
    </location>
</feature>
<feature type="compositionally biased region" description="Polar residues" evidence="1">
    <location>
        <begin position="362"/>
        <end position="378"/>
    </location>
</feature>
<dbReference type="Pfam" id="PF10453">
    <property type="entry name" value="NUFIP1"/>
    <property type="match status" value="1"/>
</dbReference>